<gene>
    <name evidence="1" type="ORF">DFH94DRAFT_689402</name>
</gene>
<dbReference type="Proteomes" id="UP000759537">
    <property type="component" value="Unassembled WGS sequence"/>
</dbReference>
<accession>A0A9P5TD25</accession>
<reference evidence="1" key="1">
    <citation type="submission" date="2019-10" db="EMBL/GenBank/DDBJ databases">
        <authorList>
            <consortium name="DOE Joint Genome Institute"/>
            <person name="Kuo A."/>
            <person name="Miyauchi S."/>
            <person name="Kiss E."/>
            <person name="Drula E."/>
            <person name="Kohler A."/>
            <person name="Sanchez-Garcia M."/>
            <person name="Andreopoulos B."/>
            <person name="Barry K.W."/>
            <person name="Bonito G."/>
            <person name="Buee M."/>
            <person name="Carver A."/>
            <person name="Chen C."/>
            <person name="Cichocki N."/>
            <person name="Clum A."/>
            <person name="Culley D."/>
            <person name="Crous P.W."/>
            <person name="Fauchery L."/>
            <person name="Girlanda M."/>
            <person name="Hayes R."/>
            <person name="Keri Z."/>
            <person name="LaButti K."/>
            <person name="Lipzen A."/>
            <person name="Lombard V."/>
            <person name="Magnuson J."/>
            <person name="Maillard F."/>
            <person name="Morin E."/>
            <person name="Murat C."/>
            <person name="Nolan M."/>
            <person name="Ohm R."/>
            <person name="Pangilinan J."/>
            <person name="Pereira M."/>
            <person name="Perotto S."/>
            <person name="Peter M."/>
            <person name="Riley R."/>
            <person name="Sitrit Y."/>
            <person name="Stielow B."/>
            <person name="Szollosi G."/>
            <person name="Zifcakova L."/>
            <person name="Stursova M."/>
            <person name="Spatafora J.W."/>
            <person name="Tedersoo L."/>
            <person name="Vaario L.-M."/>
            <person name="Yamada A."/>
            <person name="Yan M."/>
            <person name="Wang P."/>
            <person name="Xu J."/>
            <person name="Bruns T."/>
            <person name="Baldrian P."/>
            <person name="Vilgalys R."/>
            <person name="Henrissat B."/>
            <person name="Grigoriev I.V."/>
            <person name="Hibbett D."/>
            <person name="Nagy L.G."/>
            <person name="Martin F.M."/>
        </authorList>
    </citation>
    <scope>NUCLEOTIDE SEQUENCE</scope>
    <source>
        <strain evidence="1">Prilba</strain>
    </source>
</reference>
<sequence>MEIASADEIFAAQAIIRNHELEVECIDITIQNVLRQVQQLRSKRAYHLDTIAKCRGSISLARRAPDDVLALIFEHAAAGGWVNAPLVTSQVCAKWRRASFVPRAWSHVHLTSESLDPVAKTRLWLSRALQSPLSVTVDVRVFVQQANDILSQCLRPFPYLHTVHITSFSIGVATEQGMDELTGFADAFADAPLLSHVCMVSNRFPVSVPQTVVDLSLQLSDIASSRPSLSAALEMLGTLPALRGLTLIIPRHFVQMIYSNEDPTPETCLHHLERLIIDAPPDFNVVLQYLQAPVLQYLHIRSTEPPLNHPHDGTGEALLRFLRSSKPPMKLLELHDVDIRRDDFVQCFLSLPLLEELRLHETEISNDALLSLHGPMGACPRLKRLDLRWCEQLVGQALVDLVQSRVDSNGNRRGSFDPIEEITVINCALVDESSVLNLAHATVCSVVVKSLEDHCRTLRLHRY</sequence>
<protein>
    <recommendedName>
        <fullName evidence="3">F-box domain-containing protein</fullName>
    </recommendedName>
</protein>
<evidence type="ECO:0000313" key="1">
    <source>
        <dbReference type="EMBL" id="KAF8485057.1"/>
    </source>
</evidence>
<reference evidence="1" key="2">
    <citation type="journal article" date="2020" name="Nat. Commun.">
        <title>Large-scale genome sequencing of mycorrhizal fungi provides insights into the early evolution of symbiotic traits.</title>
        <authorList>
            <person name="Miyauchi S."/>
            <person name="Kiss E."/>
            <person name="Kuo A."/>
            <person name="Drula E."/>
            <person name="Kohler A."/>
            <person name="Sanchez-Garcia M."/>
            <person name="Morin E."/>
            <person name="Andreopoulos B."/>
            <person name="Barry K.W."/>
            <person name="Bonito G."/>
            <person name="Buee M."/>
            <person name="Carver A."/>
            <person name="Chen C."/>
            <person name="Cichocki N."/>
            <person name="Clum A."/>
            <person name="Culley D."/>
            <person name="Crous P.W."/>
            <person name="Fauchery L."/>
            <person name="Girlanda M."/>
            <person name="Hayes R.D."/>
            <person name="Keri Z."/>
            <person name="LaButti K."/>
            <person name="Lipzen A."/>
            <person name="Lombard V."/>
            <person name="Magnuson J."/>
            <person name="Maillard F."/>
            <person name="Murat C."/>
            <person name="Nolan M."/>
            <person name="Ohm R.A."/>
            <person name="Pangilinan J."/>
            <person name="Pereira M.F."/>
            <person name="Perotto S."/>
            <person name="Peter M."/>
            <person name="Pfister S."/>
            <person name="Riley R."/>
            <person name="Sitrit Y."/>
            <person name="Stielow J.B."/>
            <person name="Szollosi G."/>
            <person name="Zifcakova L."/>
            <person name="Stursova M."/>
            <person name="Spatafora J.W."/>
            <person name="Tedersoo L."/>
            <person name="Vaario L.M."/>
            <person name="Yamada A."/>
            <person name="Yan M."/>
            <person name="Wang P."/>
            <person name="Xu J."/>
            <person name="Bruns T."/>
            <person name="Baldrian P."/>
            <person name="Vilgalys R."/>
            <person name="Dunand C."/>
            <person name="Henrissat B."/>
            <person name="Grigoriev I.V."/>
            <person name="Hibbett D."/>
            <person name="Nagy L.G."/>
            <person name="Martin F.M."/>
        </authorList>
    </citation>
    <scope>NUCLEOTIDE SEQUENCE</scope>
    <source>
        <strain evidence="1">Prilba</strain>
    </source>
</reference>
<dbReference type="InterPro" id="IPR006553">
    <property type="entry name" value="Leu-rich_rpt_Cys-con_subtyp"/>
</dbReference>
<comment type="caution">
    <text evidence="1">The sequence shown here is derived from an EMBL/GenBank/DDBJ whole genome shotgun (WGS) entry which is preliminary data.</text>
</comment>
<dbReference type="SMART" id="SM00367">
    <property type="entry name" value="LRR_CC"/>
    <property type="match status" value="2"/>
</dbReference>
<dbReference type="AlphaFoldDB" id="A0A9P5TD25"/>
<dbReference type="InterPro" id="IPR032675">
    <property type="entry name" value="LRR_dom_sf"/>
</dbReference>
<name>A0A9P5TD25_9AGAM</name>
<organism evidence="1 2">
    <name type="scientific">Russula ochroleuca</name>
    <dbReference type="NCBI Taxonomy" id="152965"/>
    <lineage>
        <taxon>Eukaryota</taxon>
        <taxon>Fungi</taxon>
        <taxon>Dikarya</taxon>
        <taxon>Basidiomycota</taxon>
        <taxon>Agaricomycotina</taxon>
        <taxon>Agaricomycetes</taxon>
        <taxon>Russulales</taxon>
        <taxon>Russulaceae</taxon>
        <taxon>Russula</taxon>
    </lineage>
</organism>
<dbReference type="EMBL" id="WHVB01000003">
    <property type="protein sequence ID" value="KAF8485057.1"/>
    <property type="molecule type" value="Genomic_DNA"/>
</dbReference>
<dbReference type="Gene3D" id="3.80.10.10">
    <property type="entry name" value="Ribonuclease Inhibitor"/>
    <property type="match status" value="2"/>
</dbReference>
<evidence type="ECO:0008006" key="3">
    <source>
        <dbReference type="Google" id="ProtNLM"/>
    </source>
</evidence>
<dbReference type="OrthoDB" id="3063971at2759"/>
<keyword evidence="2" id="KW-1185">Reference proteome</keyword>
<proteinExistence type="predicted"/>
<evidence type="ECO:0000313" key="2">
    <source>
        <dbReference type="Proteomes" id="UP000759537"/>
    </source>
</evidence>
<dbReference type="SUPFAM" id="SSF52047">
    <property type="entry name" value="RNI-like"/>
    <property type="match status" value="1"/>
</dbReference>